<keyword evidence="2" id="KW-0732">Signal</keyword>
<evidence type="ECO:0000259" key="3">
    <source>
        <dbReference type="Pfam" id="PF18885"/>
    </source>
</evidence>
<accession>A0ABP2WQE7</accession>
<reference evidence="4 5" key="1">
    <citation type="submission" date="2013-03" db="EMBL/GenBank/DDBJ databases">
        <title>The Genome Sequence of Enterococcus gilvus ATCC BAA-350 (PacBio/Illumina hybrid assembly).</title>
        <authorList>
            <consortium name="The Broad Institute Genomics Platform"/>
            <consortium name="The Broad Institute Genome Sequencing Center for Infectious Disease"/>
            <person name="Earl A."/>
            <person name="Russ C."/>
            <person name="Gilmore M."/>
            <person name="Surin D."/>
            <person name="Walker B."/>
            <person name="Young S."/>
            <person name="Zeng Q."/>
            <person name="Gargeya S."/>
            <person name="Fitzgerald M."/>
            <person name="Haas B."/>
            <person name="Abouelleil A."/>
            <person name="Allen A.W."/>
            <person name="Alvarado L."/>
            <person name="Arachchi H.M."/>
            <person name="Berlin A.M."/>
            <person name="Chapman S.B."/>
            <person name="Gainer-Dewar J."/>
            <person name="Goldberg J."/>
            <person name="Griggs A."/>
            <person name="Gujja S."/>
            <person name="Hansen M."/>
            <person name="Howarth C."/>
            <person name="Imamovic A."/>
            <person name="Ireland A."/>
            <person name="Larimer J."/>
            <person name="McCowan C."/>
            <person name="Murphy C."/>
            <person name="Pearson M."/>
            <person name="Poon T.W."/>
            <person name="Priest M."/>
            <person name="Roberts A."/>
            <person name="Saif S."/>
            <person name="Shea T."/>
            <person name="Sisk P."/>
            <person name="Sykes S."/>
            <person name="Wortman J."/>
            <person name="Nusbaum C."/>
            <person name="Birren B."/>
        </authorList>
    </citation>
    <scope>NUCLEOTIDE SEQUENCE [LARGE SCALE GENOMIC DNA]</scope>
    <source>
        <strain evidence="4 5">ATCC BAA-350</strain>
    </source>
</reference>
<evidence type="ECO:0000313" key="4">
    <source>
        <dbReference type="EMBL" id="EOW78440.1"/>
    </source>
</evidence>
<protein>
    <recommendedName>
        <fullName evidence="3">DUF5648 domain-containing protein</fullName>
    </recommendedName>
</protein>
<comment type="caution">
    <text evidence="4">The sequence shown here is derived from an EMBL/GenBank/DDBJ whole genome shotgun (WGS) entry which is preliminary data.</text>
</comment>
<keyword evidence="5" id="KW-1185">Reference proteome</keyword>
<feature type="signal peptide" evidence="2">
    <location>
        <begin position="1"/>
        <end position="25"/>
    </location>
</feature>
<dbReference type="RefSeq" id="WP_016250207.1">
    <property type="nucleotide sequence ID" value="NZ_ASWH01000003.1"/>
</dbReference>
<feature type="domain" description="DUF5648" evidence="3">
    <location>
        <begin position="35"/>
        <end position="162"/>
    </location>
</feature>
<feature type="chain" id="PRO_5046649982" description="DUF5648 domain-containing protein" evidence="2">
    <location>
        <begin position="26"/>
        <end position="240"/>
    </location>
</feature>
<dbReference type="EMBL" id="ASWH01000003">
    <property type="protein sequence ID" value="EOW78440.1"/>
    <property type="molecule type" value="Genomic_DNA"/>
</dbReference>
<feature type="region of interest" description="Disordered" evidence="1">
    <location>
        <begin position="164"/>
        <end position="186"/>
    </location>
</feature>
<gene>
    <name evidence="4" type="ORF">I592_04033</name>
</gene>
<dbReference type="InterPro" id="IPR043708">
    <property type="entry name" value="DUF5648"/>
</dbReference>
<sequence>MKKSMLGKIVVGLVVTLGFTGVALANTTDVEASTLYRAYNPNTGEHLYTQNGNEIPFVVRAGWRNEGTAWEAPSQGAPVYRMFNPNNGGDHHYTLNMNEVNMLKGKGWRYEGESWKSGGSTPVYRLYNPNAKSGTHHFTTLVSERDHLRKVGWRYEGVAFYSGKDQAPTPPKPTEPTKPKEPTIVSGSVGNSGKVFNTYKEAYDFGYDEIINRDQYNRFVTIHIVYSDGSKKYSVSFYND</sequence>
<organism evidence="4 5">
    <name type="scientific">Enterococcus gilvus ATCC BAA-350</name>
    <dbReference type="NCBI Taxonomy" id="1158614"/>
    <lineage>
        <taxon>Bacteria</taxon>
        <taxon>Bacillati</taxon>
        <taxon>Bacillota</taxon>
        <taxon>Bacilli</taxon>
        <taxon>Lactobacillales</taxon>
        <taxon>Enterococcaceae</taxon>
        <taxon>Enterococcus</taxon>
    </lineage>
</organism>
<evidence type="ECO:0000256" key="2">
    <source>
        <dbReference type="SAM" id="SignalP"/>
    </source>
</evidence>
<proteinExistence type="predicted"/>
<dbReference type="Pfam" id="PF18885">
    <property type="entry name" value="DUF5648"/>
    <property type="match status" value="1"/>
</dbReference>
<name>A0ABP2WQE7_9ENTE</name>
<dbReference type="Proteomes" id="UP000014160">
    <property type="component" value="Unassembled WGS sequence"/>
</dbReference>
<evidence type="ECO:0000313" key="5">
    <source>
        <dbReference type="Proteomes" id="UP000014160"/>
    </source>
</evidence>
<evidence type="ECO:0000256" key="1">
    <source>
        <dbReference type="SAM" id="MobiDB-lite"/>
    </source>
</evidence>